<evidence type="ECO:0000256" key="2">
    <source>
        <dbReference type="ARBA" id="ARBA00022679"/>
    </source>
</evidence>
<dbReference type="Gene3D" id="6.10.140.2220">
    <property type="match status" value="1"/>
</dbReference>
<dbReference type="Proteomes" id="UP000789390">
    <property type="component" value="Unassembled WGS sequence"/>
</dbReference>
<dbReference type="GO" id="GO:0008270">
    <property type="term" value="F:zinc ion binding"/>
    <property type="evidence" value="ECO:0007669"/>
    <property type="project" value="UniProtKB-KW"/>
</dbReference>
<comment type="caution">
    <text evidence="8">The sequence shown here is derived from an EMBL/GenBank/DDBJ whole genome shotgun (WGS) entry which is preliminary data.</text>
</comment>
<evidence type="ECO:0000256" key="1">
    <source>
        <dbReference type="ARBA" id="ARBA00022603"/>
    </source>
</evidence>
<keyword evidence="1" id="KW-0489">Methyltransferase</keyword>
<proteinExistence type="predicted"/>
<dbReference type="InterPro" id="IPR044421">
    <property type="entry name" value="SMYD4_SET"/>
</dbReference>
<dbReference type="SUPFAM" id="SSF82199">
    <property type="entry name" value="SET domain"/>
    <property type="match status" value="1"/>
</dbReference>
<name>A0A8J2R9D7_9CRUS</name>
<dbReference type="CDD" id="cd10536">
    <property type="entry name" value="SET_SMYD4"/>
    <property type="match status" value="1"/>
</dbReference>
<evidence type="ECO:0000256" key="4">
    <source>
        <dbReference type="ARBA" id="ARBA00022723"/>
    </source>
</evidence>
<evidence type="ECO:0000313" key="8">
    <source>
        <dbReference type="EMBL" id="CAH0098022.1"/>
    </source>
</evidence>
<dbReference type="Gene3D" id="1.10.220.160">
    <property type="match status" value="1"/>
</dbReference>
<keyword evidence="4" id="KW-0479">Metal-binding</keyword>
<dbReference type="GO" id="GO:0005737">
    <property type="term" value="C:cytoplasm"/>
    <property type="evidence" value="ECO:0007669"/>
    <property type="project" value="TreeGrafter"/>
</dbReference>
<gene>
    <name evidence="8" type="ORF">DGAL_LOCUS69</name>
</gene>
<dbReference type="GO" id="GO:0042826">
    <property type="term" value="F:histone deacetylase binding"/>
    <property type="evidence" value="ECO:0007669"/>
    <property type="project" value="TreeGrafter"/>
</dbReference>
<dbReference type="Gene3D" id="2.170.270.10">
    <property type="entry name" value="SET domain"/>
    <property type="match status" value="1"/>
</dbReference>
<dbReference type="InterPro" id="IPR011990">
    <property type="entry name" value="TPR-like_helical_dom_sf"/>
</dbReference>
<keyword evidence="3" id="KW-0949">S-adenosyl-L-methionine</keyword>
<protein>
    <recommendedName>
        <fullName evidence="7">MYND-type domain-containing protein</fullName>
    </recommendedName>
</protein>
<dbReference type="Gene3D" id="1.25.40.10">
    <property type="entry name" value="Tetratricopeptide repeat domain"/>
    <property type="match status" value="1"/>
</dbReference>
<dbReference type="PANTHER" id="PTHR46165:SF7">
    <property type="entry name" value="SET AND MYND DOMAIN-CONTAINING PROTEIN 4"/>
    <property type="match status" value="1"/>
</dbReference>
<dbReference type="PANTHER" id="PTHR46165">
    <property type="entry name" value="SET AND MYND DOMAIN-CONTAINING PROTEIN 4"/>
    <property type="match status" value="1"/>
</dbReference>
<dbReference type="Pfam" id="PF01753">
    <property type="entry name" value="zf-MYND"/>
    <property type="match status" value="1"/>
</dbReference>
<dbReference type="InterPro" id="IPR046341">
    <property type="entry name" value="SET_dom_sf"/>
</dbReference>
<sequence length="698" mass="79005">MEEDDNFGEKNGFFKTYHISVLKNLRNGDLSELSACRNDEERLVYIHSLPYVHQVPYEMSSAMGDSLPSGKSAALAQKKRTEGNEFFKKKDYLSAVRLYSEAVSKAPTITNETDGEPQLAMAFANRSAALFHLAEYTRALVDIDQALSNRYPVELRYKLAERQAKCLMALGKTADQVIEACESALLGLNDSRLDDAKRGLFERDIKLLMEESKSPNRMIPCENPPASQILPKRDNEKKHLPDIVNGRNIEHPPFSKKITIEEDAVLGRYGVAALPVRVGDVIAVEPPYASVMNPEKCSTHCHHCYRTLELGELLPCSRCDLISFCSVNCRSQAMKSYHSIECPILSCLYAAGISIICYLSLRMIAIHPLSFFMDVRPVIEQSESHKNVALSEDTKKYIKTYNLVTHESLRNKESFFHVTLMADFLLKCLKMTGYFGAKETAAELNFSGALSDEERWIGSLLLRHLQLLQFNAHEVSELRMDHPGCMEGAKTFFLGAGVYPTVALLNHSCEPGVIRHFIGDVMVVRAIRSFQPGEMVNENYGPIFTQKRRADRQRSLKDRYWFDCRCIPCVENWPLIGEMTEDTLRFRCANRSCRKPLVVPSDTMTPFIACPSCKKSNNILKSLQALQDTEPSFNRGNELIDQGNFAGALECCLQTMWKLDDILCAPYRDYIQCQERARRCILTLGNVIYAPDVTNVRR</sequence>
<keyword evidence="6" id="KW-0862">Zinc</keyword>
<evidence type="ECO:0000256" key="6">
    <source>
        <dbReference type="ARBA" id="ARBA00022833"/>
    </source>
</evidence>
<dbReference type="InterPro" id="IPR002893">
    <property type="entry name" value="Znf_MYND"/>
</dbReference>
<dbReference type="SUPFAM" id="SSF48452">
    <property type="entry name" value="TPR-like"/>
    <property type="match status" value="1"/>
</dbReference>
<dbReference type="GO" id="GO:0005634">
    <property type="term" value="C:nucleus"/>
    <property type="evidence" value="ECO:0007669"/>
    <property type="project" value="TreeGrafter"/>
</dbReference>
<dbReference type="GO" id="GO:0032259">
    <property type="term" value="P:methylation"/>
    <property type="evidence" value="ECO:0007669"/>
    <property type="project" value="UniProtKB-KW"/>
</dbReference>
<keyword evidence="9" id="KW-1185">Reference proteome</keyword>
<organism evidence="8 9">
    <name type="scientific">Daphnia galeata</name>
    <dbReference type="NCBI Taxonomy" id="27404"/>
    <lineage>
        <taxon>Eukaryota</taxon>
        <taxon>Metazoa</taxon>
        <taxon>Ecdysozoa</taxon>
        <taxon>Arthropoda</taxon>
        <taxon>Crustacea</taxon>
        <taxon>Branchiopoda</taxon>
        <taxon>Diplostraca</taxon>
        <taxon>Cladocera</taxon>
        <taxon>Anomopoda</taxon>
        <taxon>Daphniidae</taxon>
        <taxon>Daphnia</taxon>
    </lineage>
</organism>
<dbReference type="GO" id="GO:0008168">
    <property type="term" value="F:methyltransferase activity"/>
    <property type="evidence" value="ECO:0007669"/>
    <property type="project" value="UniProtKB-KW"/>
</dbReference>
<evidence type="ECO:0000256" key="3">
    <source>
        <dbReference type="ARBA" id="ARBA00022691"/>
    </source>
</evidence>
<feature type="domain" description="MYND-type" evidence="7">
    <location>
        <begin position="301"/>
        <end position="342"/>
    </location>
</feature>
<dbReference type="EMBL" id="CAKKLH010000001">
    <property type="protein sequence ID" value="CAH0098022.1"/>
    <property type="molecule type" value="Genomic_DNA"/>
</dbReference>
<reference evidence="8" key="1">
    <citation type="submission" date="2021-11" db="EMBL/GenBank/DDBJ databases">
        <authorList>
            <person name="Schell T."/>
        </authorList>
    </citation>
    <scope>NUCLEOTIDE SEQUENCE</scope>
    <source>
        <strain evidence="8">M5</strain>
    </source>
</reference>
<evidence type="ECO:0000256" key="5">
    <source>
        <dbReference type="ARBA" id="ARBA00022771"/>
    </source>
</evidence>
<keyword evidence="2" id="KW-0808">Transferase</keyword>
<evidence type="ECO:0000259" key="7">
    <source>
        <dbReference type="Pfam" id="PF01753"/>
    </source>
</evidence>
<keyword evidence="5" id="KW-0863">Zinc-finger</keyword>
<accession>A0A8J2R9D7</accession>
<dbReference type="InterPro" id="IPR052097">
    <property type="entry name" value="SET-MYND_domain_protein"/>
</dbReference>
<dbReference type="OrthoDB" id="1028014at2759"/>
<dbReference type="SUPFAM" id="SSF144232">
    <property type="entry name" value="HIT/MYND zinc finger-like"/>
    <property type="match status" value="1"/>
</dbReference>
<dbReference type="AlphaFoldDB" id="A0A8J2R9D7"/>
<evidence type="ECO:0000313" key="9">
    <source>
        <dbReference type="Proteomes" id="UP000789390"/>
    </source>
</evidence>